<keyword evidence="3" id="KW-1185">Reference proteome</keyword>
<evidence type="ECO:0000313" key="2">
    <source>
        <dbReference type="EMBL" id="KYO19289.1"/>
    </source>
</evidence>
<dbReference type="InterPro" id="IPR006624">
    <property type="entry name" value="Beta-propeller_rpt_TECPR"/>
</dbReference>
<organism evidence="2 3">
    <name type="scientific">Alligator mississippiensis</name>
    <name type="common">American alligator</name>
    <dbReference type="NCBI Taxonomy" id="8496"/>
    <lineage>
        <taxon>Eukaryota</taxon>
        <taxon>Metazoa</taxon>
        <taxon>Chordata</taxon>
        <taxon>Craniata</taxon>
        <taxon>Vertebrata</taxon>
        <taxon>Euteleostomi</taxon>
        <taxon>Archelosauria</taxon>
        <taxon>Archosauria</taxon>
        <taxon>Crocodylia</taxon>
        <taxon>Alligatoridae</taxon>
        <taxon>Alligatorinae</taxon>
        <taxon>Alligator</taxon>
    </lineage>
</organism>
<keyword evidence="1" id="KW-0732">Signal</keyword>
<sequence>MCMCTLICTWLPGSLEISFCCSGEIFRRDGITNSNPVGTTWTQILDPICKCKHVSYDLGLLWIVSNDGTIVKCRV</sequence>
<dbReference type="Proteomes" id="UP000050525">
    <property type="component" value="Unassembled WGS sequence"/>
</dbReference>
<name>A0A151M436_ALLMI</name>
<dbReference type="Pfam" id="PF19193">
    <property type="entry name" value="Tectonin"/>
    <property type="match status" value="1"/>
</dbReference>
<dbReference type="AlphaFoldDB" id="A0A151M436"/>
<accession>A0A151M436</accession>
<reference evidence="2 3" key="1">
    <citation type="journal article" date="2012" name="Genome Biol.">
        <title>Sequencing three crocodilian genomes to illuminate the evolution of archosaurs and amniotes.</title>
        <authorList>
            <person name="St John J.A."/>
            <person name="Braun E.L."/>
            <person name="Isberg S.R."/>
            <person name="Miles L.G."/>
            <person name="Chong A.Y."/>
            <person name="Gongora J."/>
            <person name="Dalzell P."/>
            <person name="Moran C."/>
            <person name="Bed'hom B."/>
            <person name="Abzhanov A."/>
            <person name="Burgess S.C."/>
            <person name="Cooksey A.M."/>
            <person name="Castoe T.A."/>
            <person name="Crawford N.G."/>
            <person name="Densmore L.D."/>
            <person name="Drew J.C."/>
            <person name="Edwards S.V."/>
            <person name="Faircloth B.C."/>
            <person name="Fujita M.K."/>
            <person name="Greenwold M.J."/>
            <person name="Hoffmann F.G."/>
            <person name="Howard J.M."/>
            <person name="Iguchi T."/>
            <person name="Janes D.E."/>
            <person name="Khan S.Y."/>
            <person name="Kohno S."/>
            <person name="de Koning A.J."/>
            <person name="Lance S.L."/>
            <person name="McCarthy F.M."/>
            <person name="McCormack J.E."/>
            <person name="Merchant M.E."/>
            <person name="Peterson D.G."/>
            <person name="Pollock D.D."/>
            <person name="Pourmand N."/>
            <person name="Raney B.J."/>
            <person name="Roessler K.A."/>
            <person name="Sanford J.R."/>
            <person name="Sawyer R.H."/>
            <person name="Schmidt C.J."/>
            <person name="Triplett E.W."/>
            <person name="Tuberville T.D."/>
            <person name="Venegas-Anaya M."/>
            <person name="Howard J.T."/>
            <person name="Jarvis E.D."/>
            <person name="Guillette L.J.Jr."/>
            <person name="Glenn T.C."/>
            <person name="Green R.E."/>
            <person name="Ray D.A."/>
        </authorList>
    </citation>
    <scope>NUCLEOTIDE SEQUENCE [LARGE SCALE GENOMIC DNA]</scope>
    <source>
        <strain evidence="2">KSC_2009_1</strain>
    </source>
</reference>
<feature type="chain" id="PRO_5007584738" evidence="1">
    <location>
        <begin position="17"/>
        <end position="75"/>
    </location>
</feature>
<proteinExistence type="predicted"/>
<evidence type="ECO:0000313" key="3">
    <source>
        <dbReference type="Proteomes" id="UP000050525"/>
    </source>
</evidence>
<protein>
    <submittedName>
        <fullName evidence="2">Fish-egg lectin-like</fullName>
    </submittedName>
</protein>
<dbReference type="GO" id="GO:0030246">
    <property type="term" value="F:carbohydrate binding"/>
    <property type="evidence" value="ECO:0007669"/>
    <property type="project" value="UniProtKB-KW"/>
</dbReference>
<gene>
    <name evidence="2" type="ORF">Y1Q_0004778</name>
</gene>
<comment type="caution">
    <text evidence="2">The sequence shown here is derived from an EMBL/GenBank/DDBJ whole genome shotgun (WGS) entry which is preliminary data.</text>
</comment>
<dbReference type="EMBL" id="AKHW03006634">
    <property type="protein sequence ID" value="KYO19289.1"/>
    <property type="molecule type" value="Genomic_DNA"/>
</dbReference>
<evidence type="ECO:0000256" key="1">
    <source>
        <dbReference type="SAM" id="SignalP"/>
    </source>
</evidence>
<feature type="signal peptide" evidence="1">
    <location>
        <begin position="1"/>
        <end position="16"/>
    </location>
</feature>